<dbReference type="InterPro" id="IPR002110">
    <property type="entry name" value="Ankyrin_rpt"/>
</dbReference>
<dbReference type="InterPro" id="IPR008271">
    <property type="entry name" value="Ser/Thr_kinase_AS"/>
</dbReference>
<evidence type="ECO:0000259" key="4">
    <source>
        <dbReference type="PROSITE" id="PS50011"/>
    </source>
</evidence>
<dbReference type="GeneID" id="34452042"/>
<dbReference type="EMBL" id="LYCR01000073">
    <property type="protein sequence ID" value="OGM43277.1"/>
    <property type="molecule type" value="Genomic_DNA"/>
</dbReference>
<comment type="caution">
    <text evidence="5">The sequence shown here is derived from an EMBL/GenBank/DDBJ whole genome shotgun (WGS) entry which is preliminary data.</text>
</comment>
<accession>A0A1F7ZV41</accession>
<reference evidence="5 6" key="1">
    <citation type="journal article" date="2016" name="Genome Biol. Evol.">
        <title>Draft genome sequence of an aflatoxigenic Aspergillus species, A. bombycis.</title>
        <authorList>
            <person name="Moore G.G."/>
            <person name="Mack B.M."/>
            <person name="Beltz S.B."/>
            <person name="Gilbert M.K."/>
        </authorList>
    </citation>
    <scope>NUCLEOTIDE SEQUENCE [LARGE SCALE GENOMIC DNA]</scope>
    <source>
        <strain evidence="6">NRRL 26010</strain>
    </source>
</reference>
<dbReference type="PROSITE" id="PS00108">
    <property type="entry name" value="PROTEIN_KINASE_ST"/>
    <property type="match status" value="1"/>
</dbReference>
<dbReference type="Pfam" id="PF12796">
    <property type="entry name" value="Ank_2"/>
    <property type="match status" value="2"/>
</dbReference>
<dbReference type="PROSITE" id="PS50297">
    <property type="entry name" value="ANK_REP_REGION"/>
    <property type="match status" value="3"/>
</dbReference>
<feature type="domain" description="Protein kinase" evidence="4">
    <location>
        <begin position="27"/>
        <end position="329"/>
    </location>
</feature>
<dbReference type="PANTHER" id="PTHR24198">
    <property type="entry name" value="ANKYRIN REPEAT AND PROTEIN KINASE DOMAIN-CONTAINING PROTEIN"/>
    <property type="match status" value="1"/>
</dbReference>
<proteinExistence type="predicted"/>
<dbReference type="RefSeq" id="XP_022386994.1">
    <property type="nucleotide sequence ID" value="XM_022535781.1"/>
</dbReference>
<sequence>MSLFLHANHCLTTDLIASQVLLDRFIPWLGNAVGYGSSFSVDIVETEILRHGIYVGIPAPLFEGRDKVALKTLLLSGESYSPENQARWKGLAVEYQVLTHPFLALHSNIVSLLGISWRSTESEPGGISPVLILEAADCGSLSTLSVNTLARLELRDRLPIVLRIWNDVGEGISALHQCGIIHGDLKPDNVLIFANPEESGYRAKLADFGSAITLPDFRSRIRSSGGTPDWQAPECVRPLGRSGLIRTEIYSFGLILFNTLLPGVLPHSEPLTRQITASALVSTYFQLEILTTIIHDCLDPNPDRRPGSIAFVLERLQGLRYDLHTHPFLQTQLPTAPVTNLQLISSGEDVPSIVNYLATFNLFPKVVTHNVLDSLKQIANCQTFNWGRRSAAAFQLSFALICGLDNRNHNHDILASEMLHLAAEHNYPGTRVILGQLSEALGSTLRISDEKEQQWLLDATLQGSAVARRRLLKLDHQRHYDVVHGSCHVAQPSIYTRLENTGSDQPGSEYLLHRLAIAGRPGCIKDIVNSHCLNINEKGLLGETPLLLACRNGHLSTVQALLDLGADAKLSDDYGTTPLHWLSRFHESEVDIVVKALIQHGADIEARSKGTRAFKKDGDHFDFCGCYGGTPLLWAVVDYDLFLAKILMDAGADPWDDAGNDLPVSNEWSNSIHWSPVLFAVRGRMHEILQLFLERMPDPSRINTHERVMGSDEYAQIVSLLGFSVIHSGFGLFETMIFHGADYRMSWEATIRLLLDHGANPRAVTHQGHTLLELAAQNGEPFMFNTLSQLLAEQYPVGRPEICHSLFYAVCRENEAVFDALLSENFTDMPWGSEGDRLLLQCARRSDNPHFVDQLLNSGVEVAQPQSNTIFEVALTQGNFQVARTLYNRGFFNPLCLERYNFAGECAEVGQMTVLGKIILNAARSSGSISAVEFLLNLIEDEHDEATEPHPAFWAGNDAHGYTSVLHLAAMLHPLRDDLTRGSEVLDAVLNKFHRGHHLNSKGFFNGFTPLHVAVYSGNINAIRVLLEEDGIDRQALDDSGRTPMDLALYRLTEPDDPDIISTLQNQASPSDNVEFADRLLRQNCIETLVVLIREGLPSRRYDGAVLKDDETAVACVVPNYDGGKIIQLNLPQGILKKRGMIRSWGPLLLWNLVA</sequence>
<dbReference type="PROSITE" id="PS50011">
    <property type="entry name" value="PROTEIN_KINASE_DOM"/>
    <property type="match status" value="1"/>
</dbReference>
<dbReference type="SUPFAM" id="SSF56112">
    <property type="entry name" value="Protein kinase-like (PK-like)"/>
    <property type="match status" value="1"/>
</dbReference>
<dbReference type="PROSITE" id="PS50088">
    <property type="entry name" value="ANK_REPEAT"/>
    <property type="match status" value="3"/>
</dbReference>
<dbReference type="Gene3D" id="1.10.510.10">
    <property type="entry name" value="Transferase(Phosphotransferase) domain 1"/>
    <property type="match status" value="1"/>
</dbReference>
<dbReference type="InterPro" id="IPR011009">
    <property type="entry name" value="Kinase-like_dom_sf"/>
</dbReference>
<gene>
    <name evidence="5" type="ORF">ABOM_008652</name>
</gene>
<dbReference type="SUPFAM" id="SSF48403">
    <property type="entry name" value="Ankyrin repeat"/>
    <property type="match status" value="3"/>
</dbReference>
<dbReference type="SMART" id="SM00220">
    <property type="entry name" value="S_TKc"/>
    <property type="match status" value="1"/>
</dbReference>
<name>A0A1F7ZV41_9EURO</name>
<dbReference type="GO" id="GO:0005524">
    <property type="term" value="F:ATP binding"/>
    <property type="evidence" value="ECO:0007669"/>
    <property type="project" value="InterPro"/>
</dbReference>
<keyword evidence="2 3" id="KW-0040">ANK repeat</keyword>
<dbReference type="Proteomes" id="UP000179179">
    <property type="component" value="Unassembled WGS sequence"/>
</dbReference>
<evidence type="ECO:0000256" key="2">
    <source>
        <dbReference type="ARBA" id="ARBA00023043"/>
    </source>
</evidence>
<dbReference type="STRING" id="109264.A0A1F7ZV41"/>
<dbReference type="Gene3D" id="1.25.40.20">
    <property type="entry name" value="Ankyrin repeat-containing domain"/>
    <property type="match status" value="3"/>
</dbReference>
<dbReference type="OrthoDB" id="626167at2759"/>
<dbReference type="AlphaFoldDB" id="A0A1F7ZV41"/>
<feature type="repeat" description="ANK" evidence="3">
    <location>
        <begin position="574"/>
        <end position="609"/>
    </location>
</feature>
<evidence type="ECO:0000313" key="6">
    <source>
        <dbReference type="Proteomes" id="UP000179179"/>
    </source>
</evidence>
<feature type="repeat" description="ANK" evidence="3">
    <location>
        <begin position="1006"/>
        <end position="1039"/>
    </location>
</feature>
<keyword evidence="6" id="KW-1185">Reference proteome</keyword>
<dbReference type="Pfam" id="PF00069">
    <property type="entry name" value="Pkinase"/>
    <property type="match status" value="1"/>
</dbReference>
<evidence type="ECO:0000256" key="3">
    <source>
        <dbReference type="PROSITE-ProRule" id="PRU00023"/>
    </source>
</evidence>
<dbReference type="SMART" id="SM00248">
    <property type="entry name" value="ANK"/>
    <property type="match status" value="11"/>
</dbReference>
<dbReference type="PANTHER" id="PTHR24198:SF165">
    <property type="entry name" value="ANKYRIN REPEAT-CONTAINING PROTEIN-RELATED"/>
    <property type="match status" value="1"/>
</dbReference>
<dbReference type="InterPro" id="IPR036770">
    <property type="entry name" value="Ankyrin_rpt-contain_sf"/>
</dbReference>
<evidence type="ECO:0000313" key="5">
    <source>
        <dbReference type="EMBL" id="OGM43277.1"/>
    </source>
</evidence>
<feature type="repeat" description="ANK" evidence="3">
    <location>
        <begin position="541"/>
        <end position="573"/>
    </location>
</feature>
<keyword evidence="1" id="KW-0677">Repeat</keyword>
<protein>
    <recommendedName>
        <fullName evidence="4">Protein kinase domain-containing protein</fullName>
    </recommendedName>
</protein>
<dbReference type="GO" id="GO:0004672">
    <property type="term" value="F:protein kinase activity"/>
    <property type="evidence" value="ECO:0007669"/>
    <property type="project" value="InterPro"/>
</dbReference>
<dbReference type="PRINTS" id="PR01415">
    <property type="entry name" value="ANKYRIN"/>
</dbReference>
<evidence type="ECO:0000256" key="1">
    <source>
        <dbReference type="ARBA" id="ARBA00022737"/>
    </source>
</evidence>
<organism evidence="5 6">
    <name type="scientific">Aspergillus bombycis</name>
    <dbReference type="NCBI Taxonomy" id="109264"/>
    <lineage>
        <taxon>Eukaryota</taxon>
        <taxon>Fungi</taxon>
        <taxon>Dikarya</taxon>
        <taxon>Ascomycota</taxon>
        <taxon>Pezizomycotina</taxon>
        <taxon>Eurotiomycetes</taxon>
        <taxon>Eurotiomycetidae</taxon>
        <taxon>Eurotiales</taxon>
        <taxon>Aspergillaceae</taxon>
        <taxon>Aspergillus</taxon>
    </lineage>
</organism>
<dbReference type="InterPro" id="IPR000719">
    <property type="entry name" value="Prot_kinase_dom"/>
</dbReference>